<keyword evidence="1" id="KW-0732">Signal</keyword>
<dbReference type="Pfam" id="PF05618">
    <property type="entry name" value="Zn_protease"/>
    <property type="match status" value="1"/>
</dbReference>
<dbReference type="AlphaFoldDB" id="K2JF46"/>
<reference evidence="3 4" key="1">
    <citation type="journal article" date="2012" name="J. Bacteriol.">
        <title>Genome Sequence of Gallaecimonas xiamenensis Type Strain 3-C-1.</title>
        <authorList>
            <person name="Lai Q."/>
            <person name="Wang L."/>
            <person name="Wang W."/>
            <person name="Shao Z."/>
        </authorList>
    </citation>
    <scope>NUCLEOTIDE SEQUENCE [LARGE SCALE GENOMIC DNA]</scope>
    <source>
        <strain evidence="3 4">3-C-1</strain>
    </source>
</reference>
<evidence type="ECO:0000256" key="1">
    <source>
        <dbReference type="SAM" id="SignalP"/>
    </source>
</evidence>
<dbReference type="SUPFAM" id="SSF50630">
    <property type="entry name" value="Acid proteases"/>
    <property type="match status" value="1"/>
</dbReference>
<feature type="domain" description="Retropepsin-like aspartic endopeptidase" evidence="2">
    <location>
        <begin position="111"/>
        <end position="243"/>
    </location>
</feature>
<dbReference type="STRING" id="745411.B3C1_15567"/>
<dbReference type="PANTHER" id="PTHR38037">
    <property type="entry name" value="ZN_PROTEASE DOMAIN-CONTAINING PROTEIN"/>
    <property type="match status" value="1"/>
</dbReference>
<keyword evidence="4" id="KW-1185">Reference proteome</keyword>
<comment type="caution">
    <text evidence="3">The sequence shown here is derived from an EMBL/GenBank/DDBJ whole genome shotgun (WGS) entry which is preliminary data.</text>
</comment>
<dbReference type="eggNOG" id="COG4067">
    <property type="taxonomic scope" value="Bacteria"/>
</dbReference>
<evidence type="ECO:0000313" key="3">
    <source>
        <dbReference type="EMBL" id="EKE69234.1"/>
    </source>
</evidence>
<dbReference type="PROSITE" id="PS51257">
    <property type="entry name" value="PROKAR_LIPOPROTEIN"/>
    <property type="match status" value="1"/>
</dbReference>
<dbReference type="PATRIC" id="fig|745411.4.peg.3062"/>
<dbReference type="InterPro" id="IPR021109">
    <property type="entry name" value="Peptidase_aspartic_dom_sf"/>
</dbReference>
<accession>K2JF46</accession>
<feature type="signal peptide" evidence="1">
    <location>
        <begin position="1"/>
        <end position="16"/>
    </location>
</feature>
<evidence type="ECO:0000313" key="4">
    <source>
        <dbReference type="Proteomes" id="UP000006755"/>
    </source>
</evidence>
<proteinExistence type="predicted"/>
<dbReference type="Gene3D" id="2.40.70.10">
    <property type="entry name" value="Acid Proteases"/>
    <property type="match status" value="1"/>
</dbReference>
<sequence>MRKALLLLGGSLLLQACVQNPALQQPAPEVTRIESHLESLTASQQQQLAALQVQQKQGQEQILSAQAAQQASLAAIAAKLNEHQQPVICPQVTQQQCPETKPMPVKDDKLVVGALEKVRLHPSDVVLTARIDTGATSASLDARDIQTFERDGADWVRFKVPTDDKGSDYMEVERKVIRWVRIIQSSSEEGERRPVVEFKFDIGPINQRAEFNLSDRSHLEFPVLIGRNILKDVMVVDVGKEYSLKLPPMKAEDKDAK</sequence>
<evidence type="ECO:0000259" key="2">
    <source>
        <dbReference type="Pfam" id="PF05618"/>
    </source>
</evidence>
<feature type="chain" id="PRO_5003861911" description="Retropepsin-like aspartic endopeptidase domain-containing protein" evidence="1">
    <location>
        <begin position="17"/>
        <end position="257"/>
    </location>
</feature>
<name>K2JF46_9GAMM</name>
<dbReference type="Proteomes" id="UP000006755">
    <property type="component" value="Unassembled WGS sequence"/>
</dbReference>
<gene>
    <name evidence="3" type="ORF">B3C1_15567</name>
</gene>
<dbReference type="RefSeq" id="WP_008486001.1">
    <property type="nucleotide sequence ID" value="NZ_AMRI01000025.1"/>
</dbReference>
<organism evidence="3 4">
    <name type="scientific">Gallaecimonas xiamenensis 3-C-1</name>
    <dbReference type="NCBI Taxonomy" id="745411"/>
    <lineage>
        <taxon>Bacteria</taxon>
        <taxon>Pseudomonadati</taxon>
        <taxon>Pseudomonadota</taxon>
        <taxon>Gammaproteobacteria</taxon>
        <taxon>Enterobacterales</taxon>
        <taxon>Gallaecimonadaceae</taxon>
        <taxon>Gallaecimonas</taxon>
    </lineage>
</organism>
<dbReference type="InterPro" id="IPR008503">
    <property type="entry name" value="Asp_endopeptidase"/>
</dbReference>
<dbReference type="EMBL" id="AMRI01000025">
    <property type="protein sequence ID" value="EKE69234.1"/>
    <property type="molecule type" value="Genomic_DNA"/>
</dbReference>
<dbReference type="PANTHER" id="PTHR38037:SF2">
    <property type="entry name" value="ATP-DEPENDENT ZINC PROTEASE DOMAIN-CONTAINING PROTEIN-RELATED"/>
    <property type="match status" value="1"/>
</dbReference>
<protein>
    <recommendedName>
        <fullName evidence="2">Retropepsin-like aspartic endopeptidase domain-containing protein</fullName>
    </recommendedName>
</protein>